<dbReference type="GO" id="GO:0008270">
    <property type="term" value="F:zinc ion binding"/>
    <property type="evidence" value="ECO:0007669"/>
    <property type="project" value="UniProtKB-UniRule"/>
</dbReference>
<evidence type="ECO:0000256" key="7">
    <source>
        <dbReference type="ARBA" id="ARBA00022771"/>
    </source>
</evidence>
<comment type="catalytic activity">
    <reaction evidence="12">
        <text>ssDNA + n NTP = ssDNA/pppN(pN)n-1 hybrid + (n-1) diphosphate.</text>
        <dbReference type="EC" id="2.7.7.101"/>
    </reaction>
</comment>
<comment type="function">
    <text evidence="12 13">RNA polymerase that catalyzes the synthesis of short RNA molecules used as primers for DNA polymerase during DNA replication.</text>
</comment>
<dbReference type="Gene3D" id="3.90.580.10">
    <property type="entry name" value="Zinc finger, CHC2-type domain"/>
    <property type="match status" value="1"/>
</dbReference>
<dbReference type="Pfam" id="PF08275">
    <property type="entry name" value="DNAG_N"/>
    <property type="match status" value="1"/>
</dbReference>
<dbReference type="InterPro" id="IPR019475">
    <property type="entry name" value="DNA_primase_DnaB-bd"/>
</dbReference>
<keyword evidence="9" id="KW-0460">Magnesium</keyword>
<dbReference type="InterPro" id="IPR036977">
    <property type="entry name" value="DNA_primase_Znf_CHC2"/>
</dbReference>
<evidence type="ECO:0000256" key="11">
    <source>
        <dbReference type="ARBA" id="ARBA00023163"/>
    </source>
</evidence>
<dbReference type="InterPro" id="IPR037068">
    <property type="entry name" value="DNA_primase_core_N_sf"/>
</dbReference>
<dbReference type="GO" id="GO:0000428">
    <property type="term" value="C:DNA-directed RNA polymerase complex"/>
    <property type="evidence" value="ECO:0007669"/>
    <property type="project" value="UniProtKB-KW"/>
</dbReference>
<dbReference type="Pfam" id="PF01807">
    <property type="entry name" value="Zn_ribbon_DnaG"/>
    <property type="match status" value="1"/>
</dbReference>
<dbReference type="FunFam" id="3.90.580.10:FF:000001">
    <property type="entry name" value="DNA primase"/>
    <property type="match status" value="1"/>
</dbReference>
<comment type="caution">
    <text evidence="18">The sequence shown here is derived from an EMBL/GenBank/DDBJ whole genome shotgun (WGS) entry which is preliminary data.</text>
</comment>
<dbReference type="GO" id="GO:0003899">
    <property type="term" value="F:DNA-directed RNA polymerase activity"/>
    <property type="evidence" value="ECO:0007669"/>
    <property type="project" value="UniProtKB-UniRule"/>
</dbReference>
<evidence type="ECO:0000313" key="19">
    <source>
        <dbReference type="Proteomes" id="UP000230232"/>
    </source>
</evidence>
<feature type="zinc finger region" description="CHC2-type" evidence="12 14">
    <location>
        <begin position="35"/>
        <end position="59"/>
    </location>
</feature>
<dbReference type="CDD" id="cd03364">
    <property type="entry name" value="TOPRIM_DnaG_primases"/>
    <property type="match status" value="1"/>
</dbReference>
<dbReference type="NCBIfam" id="TIGR01391">
    <property type="entry name" value="dnaG"/>
    <property type="match status" value="1"/>
</dbReference>
<dbReference type="InterPro" id="IPR034151">
    <property type="entry name" value="TOPRIM_DnaG_bac"/>
</dbReference>
<evidence type="ECO:0000256" key="8">
    <source>
        <dbReference type="ARBA" id="ARBA00022833"/>
    </source>
</evidence>
<keyword evidence="3 12" id="KW-0808">Transferase</keyword>
<keyword evidence="1 12" id="KW-0240">DNA-directed RNA polymerase</keyword>
<dbReference type="SMART" id="SM00493">
    <property type="entry name" value="TOPRIM"/>
    <property type="match status" value="1"/>
</dbReference>
<keyword evidence="5 12" id="KW-0235">DNA replication</keyword>
<keyword evidence="8 12" id="KW-0862">Zinc</keyword>
<sequence length="590" mass="66892">MDDAIQQVRDRIDIVDLISEYIKLQKAGSNLKAPCPFHNEKTPSFFVSPERQTWHCFGCNLGGSIFDFVMEYEGVEFGPALRMLAHRAGVTLTEYDQKEKGEREQLLNIIEKSTQFYEKQLWESKPGQTAVKYLLNRGVAEKLLKSFRVGFAPEAWEGLTGFLEKTFTNQNLQRSGMSIARENKSGFYDRFRGRIMFPINNIHGQPIGFSGRIFSPTGQVNDQVGKYINSPQTLIYDKSRTLFALDRARQQIKERGRSLIMEGVMDVILAHQIGVDHAVASTGTALTEEQIGIVKRYAPTIDLSFDTDPAGVMATEKAVGASLAQGLNVNVVTLDDPDCKDPADYIQKHTRKFTERVENPVAVMDFFADQAFKSFDPATPQGKKAIGAKLLPFINRISNSIEQSHWLNNLAVRLQTPESVLRQELVSFSNLSPGLNSNSLEKTSQIVKVADLLTLEKAILALIIYRPMWYKDNYTKFDTSVLSDESQNLLKKLRQSELKENSIDVFVSPLADSIKKVINRWYLQAQVQWDDIEEPDFLAVLDQLFLSLRGKKIKAELTELEYKIKEAERTKNQARVLTLAQKFIELSRKI</sequence>
<evidence type="ECO:0000256" key="10">
    <source>
        <dbReference type="ARBA" id="ARBA00023125"/>
    </source>
</evidence>
<dbReference type="SMART" id="SM00400">
    <property type="entry name" value="ZnF_CHCC"/>
    <property type="match status" value="1"/>
</dbReference>
<keyword evidence="4 12" id="KW-0548">Nucleotidyltransferase</keyword>
<evidence type="ECO:0000256" key="6">
    <source>
        <dbReference type="ARBA" id="ARBA00022723"/>
    </source>
</evidence>
<dbReference type="HAMAP" id="MF_00974">
    <property type="entry name" value="DNA_primase_DnaG"/>
    <property type="match status" value="1"/>
</dbReference>
<comment type="subunit">
    <text evidence="12">Monomer. Interacts with DnaB.</text>
</comment>
<evidence type="ECO:0000256" key="15">
    <source>
        <dbReference type="SAM" id="Coils"/>
    </source>
</evidence>
<dbReference type="PANTHER" id="PTHR30313">
    <property type="entry name" value="DNA PRIMASE"/>
    <property type="match status" value="1"/>
</dbReference>
<dbReference type="Gene3D" id="3.90.980.10">
    <property type="entry name" value="DNA primase, catalytic core, N-terminal domain"/>
    <property type="match status" value="1"/>
</dbReference>
<dbReference type="InterPro" id="IPR006171">
    <property type="entry name" value="TOPRIM_dom"/>
</dbReference>
<dbReference type="SUPFAM" id="SSF56731">
    <property type="entry name" value="DNA primase core"/>
    <property type="match status" value="1"/>
</dbReference>
<dbReference type="EMBL" id="PCXO01000004">
    <property type="protein sequence ID" value="PIR41579.1"/>
    <property type="molecule type" value="Genomic_DNA"/>
</dbReference>
<dbReference type="InterPro" id="IPR002694">
    <property type="entry name" value="Znf_CHC2"/>
</dbReference>
<dbReference type="InterPro" id="IPR013264">
    <property type="entry name" value="DNAG_N"/>
</dbReference>
<dbReference type="GO" id="GO:0006269">
    <property type="term" value="P:DNA replication, synthesis of primer"/>
    <property type="evidence" value="ECO:0007669"/>
    <property type="project" value="UniProtKB-UniRule"/>
</dbReference>
<feature type="domain" description="Toprim" evidence="17">
    <location>
        <begin position="256"/>
        <end position="327"/>
    </location>
</feature>
<evidence type="ECO:0000256" key="1">
    <source>
        <dbReference type="ARBA" id="ARBA00022478"/>
    </source>
</evidence>
<comment type="cofactor">
    <cofactor evidence="12 13 14">
        <name>Zn(2+)</name>
        <dbReference type="ChEBI" id="CHEBI:29105"/>
    </cofactor>
    <text evidence="12 13 14">Binds 1 zinc ion per monomer.</text>
</comment>
<evidence type="ECO:0000259" key="17">
    <source>
        <dbReference type="SMART" id="SM00493"/>
    </source>
</evidence>
<evidence type="ECO:0000313" key="18">
    <source>
        <dbReference type="EMBL" id="PIR41579.1"/>
    </source>
</evidence>
<evidence type="ECO:0000259" key="16">
    <source>
        <dbReference type="SMART" id="SM00400"/>
    </source>
</evidence>
<dbReference type="SUPFAM" id="SSF57783">
    <property type="entry name" value="Zinc beta-ribbon"/>
    <property type="match status" value="1"/>
</dbReference>
<dbReference type="InterPro" id="IPR006295">
    <property type="entry name" value="DNA_primase_DnaG"/>
</dbReference>
<evidence type="ECO:0000256" key="13">
    <source>
        <dbReference type="PIRNR" id="PIRNR002811"/>
    </source>
</evidence>
<dbReference type="Gene3D" id="3.40.1360.10">
    <property type="match status" value="1"/>
</dbReference>
<protein>
    <recommendedName>
        <fullName evidence="12 13">DNA primase</fullName>
        <ecNumber evidence="12">2.7.7.101</ecNumber>
    </recommendedName>
</protein>
<feature type="domain" description="Zinc finger CHC2-type" evidence="16">
    <location>
        <begin position="31"/>
        <end position="85"/>
    </location>
</feature>
<reference evidence="18 19" key="1">
    <citation type="submission" date="2017-09" db="EMBL/GenBank/DDBJ databases">
        <title>Depth-based differentiation of microbial function through sediment-hosted aquifers and enrichment of novel symbionts in the deep terrestrial subsurface.</title>
        <authorList>
            <person name="Probst A.J."/>
            <person name="Ladd B."/>
            <person name="Jarett J.K."/>
            <person name="Geller-Mcgrath D.E."/>
            <person name="Sieber C.M."/>
            <person name="Emerson J.B."/>
            <person name="Anantharaman K."/>
            <person name="Thomas B.C."/>
            <person name="Malmstrom R."/>
            <person name="Stieglmeier M."/>
            <person name="Klingl A."/>
            <person name="Woyke T."/>
            <person name="Ryan C.M."/>
            <person name="Banfield J.F."/>
        </authorList>
    </citation>
    <scope>NUCLEOTIDE SEQUENCE [LARGE SCALE GENOMIC DNA]</scope>
    <source>
        <strain evidence="18">CG10_big_fil_rev_8_21_14_0_10_46_23</strain>
    </source>
</reference>
<keyword evidence="2 12" id="KW-0639">Primosome</keyword>
<name>A0A2H0R4X8_9BACT</name>
<evidence type="ECO:0000256" key="4">
    <source>
        <dbReference type="ARBA" id="ARBA00022695"/>
    </source>
</evidence>
<keyword evidence="7 12" id="KW-0863">Zinc-finger</keyword>
<keyword evidence="6 12" id="KW-0479">Metal-binding</keyword>
<dbReference type="Pfam" id="PF13155">
    <property type="entry name" value="Toprim_2"/>
    <property type="match status" value="1"/>
</dbReference>
<feature type="coiled-coil region" evidence="15">
    <location>
        <begin position="550"/>
        <end position="577"/>
    </location>
</feature>
<comment type="similarity">
    <text evidence="12 13">Belongs to the DnaG primase family.</text>
</comment>
<evidence type="ECO:0000256" key="2">
    <source>
        <dbReference type="ARBA" id="ARBA00022515"/>
    </source>
</evidence>
<gene>
    <name evidence="12" type="primary">dnaG</name>
    <name evidence="18" type="ORF">COV31_00520</name>
</gene>
<accession>A0A2H0R4X8</accession>
<dbReference type="InterPro" id="IPR030846">
    <property type="entry name" value="DnaG_bac"/>
</dbReference>
<evidence type="ECO:0000256" key="9">
    <source>
        <dbReference type="ARBA" id="ARBA00022842"/>
    </source>
</evidence>
<dbReference type="GO" id="GO:0003677">
    <property type="term" value="F:DNA binding"/>
    <property type="evidence" value="ECO:0007669"/>
    <property type="project" value="UniProtKB-KW"/>
</dbReference>
<dbReference type="PIRSF" id="PIRSF002811">
    <property type="entry name" value="DnaG"/>
    <property type="match status" value="1"/>
</dbReference>
<proteinExistence type="inferred from homology"/>
<dbReference type="GO" id="GO:0005737">
    <property type="term" value="C:cytoplasm"/>
    <property type="evidence" value="ECO:0007669"/>
    <property type="project" value="TreeGrafter"/>
</dbReference>
<dbReference type="InterPro" id="IPR050219">
    <property type="entry name" value="DnaG_primase"/>
</dbReference>
<comment type="domain">
    <text evidence="12">Contains an N-terminal zinc-binding domain, a central core domain that contains the primase activity, and a C-terminal DnaB-binding domain.</text>
</comment>
<evidence type="ECO:0000256" key="5">
    <source>
        <dbReference type="ARBA" id="ARBA00022705"/>
    </source>
</evidence>
<keyword evidence="11 12" id="KW-0804">Transcription</keyword>
<dbReference type="PANTHER" id="PTHR30313:SF2">
    <property type="entry name" value="DNA PRIMASE"/>
    <property type="match status" value="1"/>
</dbReference>
<evidence type="ECO:0000256" key="14">
    <source>
        <dbReference type="PIRSR" id="PIRSR002811-1"/>
    </source>
</evidence>
<dbReference type="EC" id="2.7.7.101" evidence="12"/>
<keyword evidence="15" id="KW-0175">Coiled coil</keyword>
<evidence type="ECO:0000256" key="12">
    <source>
        <dbReference type="HAMAP-Rule" id="MF_00974"/>
    </source>
</evidence>
<evidence type="ECO:0000256" key="3">
    <source>
        <dbReference type="ARBA" id="ARBA00022679"/>
    </source>
</evidence>
<dbReference type="GO" id="GO:1990077">
    <property type="term" value="C:primosome complex"/>
    <property type="evidence" value="ECO:0007669"/>
    <property type="project" value="UniProtKB-KW"/>
</dbReference>
<dbReference type="Pfam" id="PF10410">
    <property type="entry name" value="DnaB_bind"/>
    <property type="match status" value="1"/>
</dbReference>
<dbReference type="AlphaFoldDB" id="A0A2H0R4X8"/>
<keyword evidence="10 12" id="KW-0238">DNA-binding</keyword>
<organism evidence="18 19">
    <name type="scientific">Candidatus Yanofskybacteria bacterium CG10_big_fil_rev_8_21_14_0_10_46_23</name>
    <dbReference type="NCBI Taxonomy" id="1975098"/>
    <lineage>
        <taxon>Bacteria</taxon>
        <taxon>Candidatus Yanofskyibacteriota</taxon>
    </lineage>
</organism>
<dbReference type="Proteomes" id="UP000230232">
    <property type="component" value="Unassembled WGS sequence"/>
</dbReference>